<keyword evidence="3 6" id="KW-0479">Metal-binding</keyword>
<dbReference type="GO" id="GO:0008270">
    <property type="term" value="F:zinc ion binding"/>
    <property type="evidence" value="ECO:0007669"/>
    <property type="project" value="UniProtKB-UniRule"/>
</dbReference>
<dbReference type="EC" id="3.5.2.3" evidence="6"/>
<dbReference type="HAMAP" id="MF_00220_B">
    <property type="entry name" value="PyrC_classI_B"/>
    <property type="match status" value="1"/>
</dbReference>
<feature type="binding site" evidence="6">
    <location>
        <position position="179"/>
    </location>
    <ligand>
        <name>Zn(2+)</name>
        <dbReference type="ChEBI" id="CHEBI:29105"/>
        <label>2</label>
    </ligand>
</feature>
<comment type="cofactor">
    <cofactor evidence="6">
        <name>Zn(2+)</name>
        <dbReference type="ChEBI" id="CHEBI:29105"/>
    </cofactor>
    <text evidence="6">Binds 2 Zn(2+) ions per subunit.</text>
</comment>
<evidence type="ECO:0000256" key="5">
    <source>
        <dbReference type="ARBA" id="ARBA00022975"/>
    </source>
</evidence>
<keyword evidence="4 6" id="KW-0378">Hydrolase</keyword>
<dbReference type="Proteomes" id="UP000242949">
    <property type="component" value="Unassembled WGS sequence"/>
</dbReference>
<keyword evidence="9" id="KW-1185">Reference proteome</keyword>
<feature type="binding site" evidence="6">
    <location>
        <position position="60"/>
    </location>
    <ligand>
        <name>Zn(2+)</name>
        <dbReference type="ChEBI" id="CHEBI:29105"/>
        <label>1</label>
    </ligand>
</feature>
<feature type="binding site" evidence="6">
    <location>
        <position position="152"/>
    </location>
    <ligand>
        <name>Zn(2+)</name>
        <dbReference type="ChEBI" id="CHEBI:29105"/>
        <label>2</label>
    </ligand>
</feature>
<protein>
    <recommendedName>
        <fullName evidence="6">Dihydroorotase</fullName>
        <shortName evidence="6">DHOase</shortName>
        <ecNumber evidence="6">3.5.2.3</ecNumber>
    </recommendedName>
</protein>
<gene>
    <name evidence="6" type="primary">pyrC</name>
    <name evidence="8" type="ORF">SAMN05421734_102105</name>
</gene>
<dbReference type="GO" id="GO:0004038">
    <property type="term" value="F:allantoinase activity"/>
    <property type="evidence" value="ECO:0007669"/>
    <property type="project" value="TreeGrafter"/>
</dbReference>
<dbReference type="InterPro" id="IPR011059">
    <property type="entry name" value="Metal-dep_hydrolase_composite"/>
</dbReference>
<comment type="function">
    <text evidence="1 6">Catalyzes the reversible cyclization of carbamoyl aspartate to dihydroorotate.</text>
</comment>
<dbReference type="SUPFAM" id="SSF51338">
    <property type="entry name" value="Composite domain of metallo-dependent hydrolases"/>
    <property type="match status" value="1"/>
</dbReference>
<dbReference type="GO" id="GO:0006145">
    <property type="term" value="P:purine nucleobase catabolic process"/>
    <property type="evidence" value="ECO:0007669"/>
    <property type="project" value="TreeGrafter"/>
</dbReference>
<feature type="active site" evidence="6">
    <location>
        <position position="305"/>
    </location>
</feature>
<dbReference type="PROSITE" id="PS00482">
    <property type="entry name" value="DIHYDROOROTASE_1"/>
    <property type="match status" value="1"/>
</dbReference>
<proteinExistence type="inferred from homology"/>
<feature type="binding site" evidence="6">
    <location>
        <position position="309"/>
    </location>
    <ligand>
        <name>substrate</name>
    </ligand>
</feature>
<evidence type="ECO:0000256" key="4">
    <source>
        <dbReference type="ARBA" id="ARBA00022801"/>
    </source>
</evidence>
<dbReference type="Pfam" id="PF12890">
    <property type="entry name" value="DHOase"/>
    <property type="match status" value="1"/>
</dbReference>
<dbReference type="InterPro" id="IPR002195">
    <property type="entry name" value="Dihydroorotase_CS"/>
</dbReference>
<feature type="binding site" evidence="6">
    <location>
        <begin position="323"/>
        <end position="324"/>
    </location>
    <ligand>
        <name>substrate</name>
    </ligand>
</feature>
<dbReference type="InterPro" id="IPR032466">
    <property type="entry name" value="Metal_Hydrolase"/>
</dbReference>
<comment type="pathway">
    <text evidence="6">Pyrimidine metabolism; UMP biosynthesis via de novo pathway; (S)-dihydroorotate from bicarbonate: step 3/3.</text>
</comment>
<comment type="catalytic activity">
    <reaction evidence="6">
        <text>(S)-dihydroorotate + H2O = N-carbamoyl-L-aspartate + H(+)</text>
        <dbReference type="Rhea" id="RHEA:24296"/>
        <dbReference type="ChEBI" id="CHEBI:15377"/>
        <dbReference type="ChEBI" id="CHEBI:15378"/>
        <dbReference type="ChEBI" id="CHEBI:30864"/>
        <dbReference type="ChEBI" id="CHEBI:32814"/>
        <dbReference type="EC" id="3.5.2.3"/>
    </reaction>
</comment>
<name>A0A1G6H140_9BACI</name>
<dbReference type="Gene3D" id="2.30.40.10">
    <property type="entry name" value="Urease, subunit C, domain 1"/>
    <property type="match status" value="1"/>
</dbReference>
<keyword evidence="5 6" id="KW-0665">Pyrimidine biosynthesis</keyword>
<keyword evidence="6" id="KW-0862">Zinc</keyword>
<sequence length="426" mass="47315">MALIITRCLHQLEHQSAKEVDLKIENGKIVQIQDHITPDPKDEVVDGKGYHLAPGFVDVHVHLREPGGEHKETIKTGTKAAARGGYTTIAAMPNTNPVPDNNQTINQIREKIKRDASIDVLLYGSITKELDGERLVDFDKIDPDHIMAFTDDGKGIQTSQKMLDAMKKAKKMNKAIVAHCEDNTLINNGCVHQGSVSERLGVNGIPSICESTQIARDVLLAEATNCHYHVCHVSTKESVRVIRDAKKAGIHVTAEVSPHHLLLNEDDIKEKDTDFKMNPPLRSKQDQEALLKGLKDGTIDFIATDHAPHAKDEKDQPIEKAPFGIVGLETAFSLLYTHLVLKNHCTLSELYNWLSEKPANTFGLNKGTIEEGVDADLVLLDLEKNYTIDRTDFKSKGQNTPFHRWEVTGQPILTLCKGKIAYQEGN</sequence>
<dbReference type="PANTHER" id="PTHR43668:SF2">
    <property type="entry name" value="ALLANTOINASE"/>
    <property type="match status" value="1"/>
</dbReference>
<dbReference type="SUPFAM" id="SSF51556">
    <property type="entry name" value="Metallo-dependent hydrolases"/>
    <property type="match status" value="1"/>
</dbReference>
<accession>A0A1G6H140</accession>
<dbReference type="PROSITE" id="PS00483">
    <property type="entry name" value="DIHYDROOROTASE_2"/>
    <property type="match status" value="1"/>
</dbReference>
<comment type="similarity">
    <text evidence="2 6">Belongs to the metallo-dependent hydrolases superfamily. DHOase family. Class I DHOase subfamily.</text>
</comment>
<feature type="binding site" evidence="6">
    <location>
        <position position="94"/>
    </location>
    <ligand>
        <name>substrate</name>
    </ligand>
</feature>
<dbReference type="AlphaFoldDB" id="A0A1G6H140"/>
<dbReference type="UniPathway" id="UPA00070">
    <property type="reaction ID" value="UER00117"/>
</dbReference>
<dbReference type="EMBL" id="FMYI01000002">
    <property type="protein sequence ID" value="SDB87863.1"/>
    <property type="molecule type" value="Genomic_DNA"/>
</dbReference>
<evidence type="ECO:0000259" key="7">
    <source>
        <dbReference type="Pfam" id="PF12890"/>
    </source>
</evidence>
<evidence type="ECO:0000256" key="1">
    <source>
        <dbReference type="ARBA" id="ARBA00002368"/>
    </source>
</evidence>
<dbReference type="GO" id="GO:0005737">
    <property type="term" value="C:cytoplasm"/>
    <property type="evidence" value="ECO:0007669"/>
    <property type="project" value="TreeGrafter"/>
</dbReference>
<dbReference type="InterPro" id="IPR004722">
    <property type="entry name" value="DHOase"/>
</dbReference>
<feature type="binding site" evidence="6">
    <location>
        <position position="305"/>
    </location>
    <ligand>
        <name>Zn(2+)</name>
        <dbReference type="ChEBI" id="CHEBI:29105"/>
        <label>1</label>
    </ligand>
</feature>
<evidence type="ECO:0000313" key="8">
    <source>
        <dbReference type="EMBL" id="SDB87863.1"/>
    </source>
</evidence>
<feature type="binding site" evidence="6">
    <location>
        <position position="232"/>
    </location>
    <ligand>
        <name>Zn(2+)</name>
        <dbReference type="ChEBI" id="CHEBI:29105"/>
        <label>2</label>
    </ligand>
</feature>
<dbReference type="Gene3D" id="3.20.20.140">
    <property type="entry name" value="Metal-dependent hydrolases"/>
    <property type="match status" value="1"/>
</dbReference>
<feature type="binding site" evidence="6">
    <location>
        <position position="62"/>
    </location>
    <ligand>
        <name>Zn(2+)</name>
        <dbReference type="ChEBI" id="CHEBI:29105"/>
        <label>1</label>
    </ligand>
</feature>
<dbReference type="NCBIfam" id="NF006837">
    <property type="entry name" value="PRK09357.1-2"/>
    <property type="match status" value="1"/>
</dbReference>
<dbReference type="NCBIfam" id="TIGR00857">
    <property type="entry name" value="pyrC_multi"/>
    <property type="match status" value="1"/>
</dbReference>
<dbReference type="RefSeq" id="WP_090792823.1">
    <property type="nucleotide sequence ID" value="NZ_FMYI01000002.1"/>
</dbReference>
<evidence type="ECO:0000256" key="2">
    <source>
        <dbReference type="ARBA" id="ARBA00010286"/>
    </source>
</evidence>
<dbReference type="GO" id="GO:0044205">
    <property type="term" value="P:'de novo' UMP biosynthetic process"/>
    <property type="evidence" value="ECO:0007669"/>
    <property type="project" value="UniProtKB-UniRule"/>
</dbReference>
<evidence type="ECO:0000313" key="9">
    <source>
        <dbReference type="Proteomes" id="UP000242949"/>
    </source>
</evidence>
<feature type="binding site" evidence="6">
    <location>
        <position position="278"/>
    </location>
    <ligand>
        <name>substrate</name>
    </ligand>
</feature>
<organism evidence="8 9">
    <name type="scientific">Pelagirhabdus alkalitolerans</name>
    <dbReference type="NCBI Taxonomy" id="1612202"/>
    <lineage>
        <taxon>Bacteria</taxon>
        <taxon>Bacillati</taxon>
        <taxon>Bacillota</taxon>
        <taxon>Bacilli</taxon>
        <taxon>Bacillales</taxon>
        <taxon>Bacillaceae</taxon>
        <taxon>Pelagirhabdus</taxon>
    </lineage>
</organism>
<feature type="binding site" evidence="6">
    <location>
        <begin position="62"/>
        <end position="64"/>
    </location>
    <ligand>
        <name>substrate</name>
    </ligand>
</feature>
<dbReference type="CDD" id="cd01317">
    <property type="entry name" value="DHOase_IIa"/>
    <property type="match status" value="1"/>
</dbReference>
<reference evidence="9" key="1">
    <citation type="submission" date="2016-09" db="EMBL/GenBank/DDBJ databases">
        <authorList>
            <person name="Varghese N."/>
            <person name="Submissions S."/>
        </authorList>
    </citation>
    <scope>NUCLEOTIDE SEQUENCE [LARGE SCALE GENOMIC DNA]</scope>
    <source>
        <strain evidence="9">S5</strain>
    </source>
</reference>
<dbReference type="PANTHER" id="PTHR43668">
    <property type="entry name" value="ALLANTOINASE"/>
    <property type="match status" value="1"/>
</dbReference>
<dbReference type="InterPro" id="IPR050138">
    <property type="entry name" value="DHOase/Allantoinase_Hydrolase"/>
</dbReference>
<feature type="domain" description="Dihydroorotase catalytic" evidence="7">
    <location>
        <begin position="52"/>
        <end position="238"/>
    </location>
</feature>
<dbReference type="STRING" id="1612202.SAMN05421734_102105"/>
<dbReference type="InterPro" id="IPR024403">
    <property type="entry name" value="DHOase_cat"/>
</dbReference>
<feature type="binding site" evidence="6">
    <location>
        <position position="152"/>
    </location>
    <ligand>
        <name>Zn(2+)</name>
        <dbReference type="ChEBI" id="CHEBI:29105"/>
        <label>1</label>
    </ligand>
</feature>
<dbReference type="GO" id="GO:0004151">
    <property type="term" value="F:dihydroorotase activity"/>
    <property type="evidence" value="ECO:0007669"/>
    <property type="project" value="UniProtKB-UniRule"/>
</dbReference>
<dbReference type="OrthoDB" id="9765462at2"/>
<evidence type="ECO:0000256" key="6">
    <source>
        <dbReference type="HAMAP-Rule" id="MF_00220"/>
    </source>
</evidence>
<evidence type="ECO:0000256" key="3">
    <source>
        <dbReference type="ARBA" id="ARBA00022723"/>
    </source>
</evidence>